<evidence type="ECO:0000256" key="1">
    <source>
        <dbReference type="PIRSR" id="PIRSR005962-1"/>
    </source>
</evidence>
<reference evidence="3 4" key="1">
    <citation type="submission" date="2016-11" db="EMBL/GenBank/DDBJ databases">
        <authorList>
            <person name="Jaros S."/>
            <person name="Januszkiewicz K."/>
            <person name="Wedrychowicz H."/>
        </authorList>
    </citation>
    <scope>NUCLEOTIDE SEQUENCE [LARGE SCALE GENOMIC DNA]</scope>
    <source>
        <strain evidence="3 4">DSM 17477</strain>
    </source>
</reference>
<keyword evidence="3" id="KW-0378">Hydrolase</keyword>
<feature type="binding site" evidence="1">
    <location>
        <position position="107"/>
    </location>
    <ligand>
        <name>Mn(2+)</name>
        <dbReference type="ChEBI" id="CHEBI:29035"/>
        <label>2</label>
    </ligand>
</feature>
<dbReference type="Pfam" id="PF07687">
    <property type="entry name" value="M20_dimer"/>
    <property type="match status" value="1"/>
</dbReference>
<organism evidence="3 4">
    <name type="scientific">Dethiosulfatibacter aminovorans DSM 17477</name>
    <dbReference type="NCBI Taxonomy" id="1121476"/>
    <lineage>
        <taxon>Bacteria</taxon>
        <taxon>Bacillati</taxon>
        <taxon>Bacillota</taxon>
        <taxon>Tissierellia</taxon>
        <taxon>Dethiosulfatibacter</taxon>
    </lineage>
</organism>
<dbReference type="Proteomes" id="UP000184052">
    <property type="component" value="Unassembled WGS sequence"/>
</dbReference>
<dbReference type="EMBL" id="FQZL01000022">
    <property type="protein sequence ID" value="SHJ48416.1"/>
    <property type="molecule type" value="Genomic_DNA"/>
</dbReference>
<dbReference type="InterPro" id="IPR002933">
    <property type="entry name" value="Peptidase_M20"/>
</dbReference>
<dbReference type="GO" id="GO:0046872">
    <property type="term" value="F:metal ion binding"/>
    <property type="evidence" value="ECO:0007669"/>
    <property type="project" value="UniProtKB-KW"/>
</dbReference>
<feature type="binding site" evidence="1">
    <location>
        <position position="366"/>
    </location>
    <ligand>
        <name>Mn(2+)</name>
        <dbReference type="ChEBI" id="CHEBI:29035"/>
        <label>2</label>
    </ligand>
</feature>
<keyword evidence="4" id="KW-1185">Reference proteome</keyword>
<feature type="binding site" evidence="1">
    <location>
        <position position="164"/>
    </location>
    <ligand>
        <name>Mn(2+)</name>
        <dbReference type="ChEBI" id="CHEBI:29035"/>
        <label>2</label>
    </ligand>
</feature>
<dbReference type="InterPro" id="IPR017439">
    <property type="entry name" value="Amidohydrolase"/>
</dbReference>
<accession>A0A1M6JP51</accession>
<keyword evidence="1" id="KW-0464">Manganese</keyword>
<evidence type="ECO:0000313" key="3">
    <source>
        <dbReference type="EMBL" id="SHJ48416.1"/>
    </source>
</evidence>
<dbReference type="NCBIfam" id="TIGR01891">
    <property type="entry name" value="amidohydrolases"/>
    <property type="match status" value="1"/>
</dbReference>
<dbReference type="GO" id="GO:0016787">
    <property type="term" value="F:hydrolase activity"/>
    <property type="evidence" value="ECO:0007669"/>
    <property type="project" value="UniProtKB-KW"/>
</dbReference>
<evidence type="ECO:0000259" key="2">
    <source>
        <dbReference type="Pfam" id="PF07687"/>
    </source>
</evidence>
<dbReference type="InterPro" id="IPR036264">
    <property type="entry name" value="Bact_exopeptidase_dim_dom"/>
</dbReference>
<dbReference type="SUPFAM" id="SSF55031">
    <property type="entry name" value="Bacterial exopeptidase dimerisation domain"/>
    <property type="match status" value="1"/>
</dbReference>
<dbReference type="InterPro" id="IPR011650">
    <property type="entry name" value="Peptidase_M20_dimer"/>
</dbReference>
<dbReference type="PIRSF" id="PIRSF005962">
    <property type="entry name" value="Pept_M20D_amidohydro"/>
    <property type="match status" value="1"/>
</dbReference>
<feature type="binding site" evidence="1">
    <location>
        <position position="105"/>
    </location>
    <ligand>
        <name>Mn(2+)</name>
        <dbReference type="ChEBI" id="CHEBI:29035"/>
        <label>2</label>
    </ligand>
</feature>
<name>A0A1M6JP51_9FIRM</name>
<dbReference type="PANTHER" id="PTHR11014:SF63">
    <property type="entry name" value="METALLOPEPTIDASE, PUTATIVE (AFU_ORTHOLOGUE AFUA_6G09600)-RELATED"/>
    <property type="match status" value="1"/>
</dbReference>
<dbReference type="Gene3D" id="3.40.630.10">
    <property type="entry name" value="Zn peptidases"/>
    <property type="match status" value="1"/>
</dbReference>
<protein>
    <submittedName>
        <fullName evidence="3">Amidohydrolase</fullName>
    </submittedName>
</protein>
<dbReference type="Gene3D" id="3.30.70.360">
    <property type="match status" value="1"/>
</dbReference>
<dbReference type="AlphaFoldDB" id="A0A1M6JP51"/>
<keyword evidence="1" id="KW-0479">Metal-binding</keyword>
<dbReference type="SUPFAM" id="SSF53187">
    <property type="entry name" value="Zn-dependent exopeptidases"/>
    <property type="match status" value="1"/>
</dbReference>
<sequence>MDILKLAEKEEQYVIDMRRKFHRHPEVGGTEEHTMEIIKKELEKFGIEYEVVERGGIVGKLKGSKEGKRIILRADIDALPMQEDPNNIIKPKTCVSEIDGVAHMCGHDGHTAMLLGAAKILSENKDLINGEIVFAFEQGEEIGYGLMIVEHLRQMKADGVWGIHLQAETPSGKISVDPGPRMAVNVTFEIEIGGKGGHGSRPDLANNPLDCFADVYNSLKDMRLNKLDPFFPTTFSVGYVKMGDAPNIIPENLTFGASLRHTDHEEIGSKAEKYIRDILNDTCKLHNCTYKFIREPKSHNILTYNNEDCSKIAAQSVVKALGEDALYQRHPWMGGESMAFYMQYFPGVFAFLGIGNEEKGTGAGHHNPHFDIDEDVLKLGAAATVQYAIDFLNSDDKINFTASEEDITTILKRIGF</sequence>
<gene>
    <name evidence="3" type="ORF">SAMN02745751_02677</name>
</gene>
<proteinExistence type="predicted"/>
<dbReference type="PANTHER" id="PTHR11014">
    <property type="entry name" value="PEPTIDASE M20 FAMILY MEMBER"/>
    <property type="match status" value="1"/>
</dbReference>
<comment type="cofactor">
    <cofactor evidence="1">
        <name>Mn(2+)</name>
        <dbReference type="ChEBI" id="CHEBI:29035"/>
    </cofactor>
    <text evidence="1">The Mn(2+) ion enhances activity.</text>
</comment>
<evidence type="ECO:0000313" key="4">
    <source>
        <dbReference type="Proteomes" id="UP000184052"/>
    </source>
</evidence>
<dbReference type="OrthoDB" id="9776731at2"/>
<dbReference type="Pfam" id="PF01546">
    <property type="entry name" value="Peptidase_M20"/>
    <property type="match status" value="1"/>
</dbReference>
<feature type="binding site" evidence="1">
    <location>
        <position position="141"/>
    </location>
    <ligand>
        <name>Mn(2+)</name>
        <dbReference type="ChEBI" id="CHEBI:29035"/>
        <label>2</label>
    </ligand>
</feature>
<feature type="domain" description="Peptidase M20 dimerisation" evidence="2">
    <location>
        <begin position="186"/>
        <end position="283"/>
    </location>
</feature>
<dbReference type="RefSeq" id="WP_073050077.1">
    <property type="nucleotide sequence ID" value="NZ_FQZL01000022.1"/>
</dbReference>
<dbReference type="STRING" id="1121476.SAMN02745751_02677"/>